<name>A0ABN9U244_9DINO</name>
<evidence type="ECO:0000313" key="2">
    <source>
        <dbReference type="Proteomes" id="UP001189429"/>
    </source>
</evidence>
<reference evidence="1" key="1">
    <citation type="submission" date="2023-10" db="EMBL/GenBank/DDBJ databases">
        <authorList>
            <person name="Chen Y."/>
            <person name="Shah S."/>
            <person name="Dougan E. K."/>
            <person name="Thang M."/>
            <person name="Chan C."/>
        </authorList>
    </citation>
    <scope>NUCLEOTIDE SEQUENCE [LARGE SCALE GENOMIC DNA]</scope>
</reference>
<organism evidence="1 2">
    <name type="scientific">Prorocentrum cordatum</name>
    <dbReference type="NCBI Taxonomy" id="2364126"/>
    <lineage>
        <taxon>Eukaryota</taxon>
        <taxon>Sar</taxon>
        <taxon>Alveolata</taxon>
        <taxon>Dinophyceae</taxon>
        <taxon>Prorocentrales</taxon>
        <taxon>Prorocentraceae</taxon>
        <taxon>Prorocentrum</taxon>
    </lineage>
</organism>
<accession>A0ABN9U244</accession>
<gene>
    <name evidence="1" type="ORF">PCOR1329_LOCUS44093</name>
</gene>
<keyword evidence="2" id="KW-1185">Reference proteome</keyword>
<comment type="caution">
    <text evidence="1">The sequence shown here is derived from an EMBL/GenBank/DDBJ whole genome shotgun (WGS) entry which is preliminary data.</text>
</comment>
<dbReference type="Proteomes" id="UP001189429">
    <property type="component" value="Unassembled WGS sequence"/>
</dbReference>
<proteinExistence type="predicted"/>
<dbReference type="EMBL" id="CAUYUJ010015296">
    <property type="protein sequence ID" value="CAK0852144.1"/>
    <property type="molecule type" value="Genomic_DNA"/>
</dbReference>
<evidence type="ECO:0000313" key="1">
    <source>
        <dbReference type="EMBL" id="CAK0852144.1"/>
    </source>
</evidence>
<protein>
    <submittedName>
        <fullName evidence="1">Uncharacterized protein</fullName>
    </submittedName>
</protein>
<feature type="non-terminal residue" evidence="1">
    <location>
        <position position="405"/>
    </location>
</feature>
<sequence length="405" mass="45025">MGDADGPKICQKCQIIATKTVNFTISENQGCLDSGRSKNIAHEDDIEVHEQRWIDAGGREEDFKYETDWTARTFRFSSNDTQRSNRKAWIPQWLGYALVRSRVHIVPGMAPLLLSRRWAKDLGGHVDFEKNTIDFAAIGQKAQLTTRGGEQDGHYALEMRAPPPRAIVQTVFDWKTDDVEVYDKKEQEKHPTVQNAGRLERSGPQIVAAGRLAWSGPQIFVAGRLKVSGHQIFAAGRFEGSRLDVVAAGAGQRKKSRPDVTRDDDLPDVKHVVVSKKQRRSQKAVAGGDRMEKHSDIGILDVFSPLRVAQAAAAARTASFGAFDLKTRWGFDQSSAREEAIGEWMNQCEEAAAYVNCCVKLAKNQMEVGGAFVFQVLLGGGTWAPGEMKAFFARRREERCFAKSA</sequence>